<evidence type="ECO:0000313" key="2">
    <source>
        <dbReference type="Proteomes" id="UP000191055"/>
    </source>
</evidence>
<dbReference type="OrthoDB" id="1092380at2"/>
<dbReference type="PROSITE" id="PS51257">
    <property type="entry name" value="PROKAR_LIPOPROTEIN"/>
    <property type="match status" value="1"/>
</dbReference>
<protein>
    <recommendedName>
        <fullName evidence="3">DUF4831 domain-containing protein</fullName>
    </recommendedName>
</protein>
<evidence type="ECO:0000313" key="1">
    <source>
        <dbReference type="EMBL" id="SKB60065.1"/>
    </source>
</evidence>
<sequence length="363" mass="40745">MKQIGLFLLIAILFGGCSSKETLTHGSVEQVNSDYPTGHGLWYYLPETVIQVEIIAEKTVARSGPFFRFSQRFLNVSDVITENKEEWRIVGAKVTTIGRPDKTRLFRVEASGNPSVTALTLSEGGVLHGINVPFVAHGIAKPAKSDQPVISLADINFNDVPFTEDQLIRTSSTAMAEEVAREIYRLRQMRSNILEGDVDLLPPDEGSYAIVMAEIDRKEQSYLELFTGRTRTQKVSRVYEFVPRPGRSLNMVLLRFSHQNGFLDSMDVSGTPVYIEVDVHEQVAHNFLKDEHDKSPNRRGMVYCNPVEAVVRVIDRTLLLNEQKVNLAQFGQLMRMPADLLDANNVVVEMDVSTGALKRISYK</sequence>
<dbReference type="Proteomes" id="UP000191055">
    <property type="component" value="Unassembled WGS sequence"/>
</dbReference>
<accession>A0A1T5CKM6</accession>
<dbReference type="EMBL" id="FUYV01000003">
    <property type="protein sequence ID" value="SKB60065.1"/>
    <property type="molecule type" value="Genomic_DNA"/>
</dbReference>
<dbReference type="KEGG" id="asx:CDL62_12510"/>
<evidence type="ECO:0008006" key="3">
    <source>
        <dbReference type="Google" id="ProtNLM"/>
    </source>
</evidence>
<dbReference type="InterPro" id="IPR032265">
    <property type="entry name" value="DUF4831"/>
</dbReference>
<dbReference type="Pfam" id="PF16115">
    <property type="entry name" value="DUF4831"/>
    <property type="match status" value="1"/>
</dbReference>
<dbReference type="STRING" id="889453.SAMN03080601_00858"/>
<dbReference type="RefSeq" id="WP_079556641.1">
    <property type="nucleotide sequence ID" value="NZ_CP021904.1"/>
</dbReference>
<proteinExistence type="predicted"/>
<gene>
    <name evidence="1" type="ORF">SAMN03080601_00858</name>
</gene>
<keyword evidence="2" id="KW-1185">Reference proteome</keyword>
<organism evidence="1 2">
    <name type="scientific">Alkalitalea saponilacus</name>
    <dbReference type="NCBI Taxonomy" id="889453"/>
    <lineage>
        <taxon>Bacteria</taxon>
        <taxon>Pseudomonadati</taxon>
        <taxon>Bacteroidota</taxon>
        <taxon>Bacteroidia</taxon>
        <taxon>Marinilabiliales</taxon>
        <taxon>Marinilabiliaceae</taxon>
        <taxon>Alkalitalea</taxon>
    </lineage>
</organism>
<dbReference type="AlphaFoldDB" id="A0A1T5CKM6"/>
<name>A0A1T5CKM6_9BACT</name>
<reference evidence="1 2" key="1">
    <citation type="submission" date="2017-02" db="EMBL/GenBank/DDBJ databases">
        <authorList>
            <person name="Peterson S.W."/>
        </authorList>
    </citation>
    <scope>NUCLEOTIDE SEQUENCE [LARGE SCALE GENOMIC DNA]</scope>
    <source>
        <strain evidence="1 2">DSM 24412</strain>
    </source>
</reference>